<dbReference type="Proteomes" id="UP000255110">
    <property type="component" value="Unassembled WGS sequence"/>
</dbReference>
<reference evidence="10 12" key="1">
    <citation type="submission" date="2015-11" db="EMBL/GenBank/DDBJ databases">
        <title>Genomic analysis of 38 Legionella species identifies large and diverse effector repertoires.</title>
        <authorList>
            <person name="Burstein D."/>
            <person name="Amaro F."/>
            <person name="Zusman T."/>
            <person name="Lifshitz Z."/>
            <person name="Cohen O."/>
            <person name="Gilbert J.A."/>
            <person name="Pupko T."/>
            <person name="Shuman H.A."/>
            <person name="Segal G."/>
        </authorList>
    </citation>
    <scope>NUCLEOTIDE SEQUENCE [LARGE SCALE GENOMIC DNA]</scope>
    <source>
        <strain evidence="10 12">SC-18-C9</strain>
    </source>
</reference>
<dbReference type="CDD" id="cd00082">
    <property type="entry name" value="HisKA"/>
    <property type="match status" value="1"/>
</dbReference>
<keyword evidence="3" id="KW-0597">Phosphoprotein</keyword>
<dbReference type="OrthoDB" id="9808408at2"/>
<accession>A0A378LDT0</accession>
<dbReference type="Gene3D" id="3.30.565.10">
    <property type="entry name" value="Histidine kinase-like ATPase, C-terminal domain"/>
    <property type="match status" value="1"/>
</dbReference>
<dbReference type="InterPro" id="IPR005467">
    <property type="entry name" value="His_kinase_dom"/>
</dbReference>
<keyword evidence="12" id="KW-1185">Reference proteome</keyword>
<dbReference type="NCBIfam" id="TIGR00229">
    <property type="entry name" value="sensory_box"/>
    <property type="match status" value="1"/>
</dbReference>
<dbReference type="Gene3D" id="3.30.450.20">
    <property type="entry name" value="PAS domain"/>
    <property type="match status" value="1"/>
</dbReference>
<evidence type="ECO:0000256" key="5">
    <source>
        <dbReference type="ARBA" id="ARBA00022777"/>
    </source>
</evidence>
<evidence type="ECO:0000259" key="7">
    <source>
        <dbReference type="PROSITE" id="PS50109"/>
    </source>
</evidence>
<dbReference type="InterPro" id="IPR035965">
    <property type="entry name" value="PAS-like_dom_sf"/>
</dbReference>
<name>A0A378LDT0_9GAMM</name>
<dbReference type="PANTHER" id="PTHR43304:SF1">
    <property type="entry name" value="PAC DOMAIN-CONTAINING PROTEIN"/>
    <property type="match status" value="1"/>
</dbReference>
<dbReference type="InterPro" id="IPR000014">
    <property type="entry name" value="PAS"/>
</dbReference>
<evidence type="ECO:0000313" key="12">
    <source>
        <dbReference type="Proteomes" id="UP000054820"/>
    </source>
</evidence>
<dbReference type="InterPro" id="IPR003661">
    <property type="entry name" value="HisK_dim/P_dom"/>
</dbReference>
<organism evidence="11 13">
    <name type="scientific">Legionella steigerwaltii</name>
    <dbReference type="NCBI Taxonomy" id="460"/>
    <lineage>
        <taxon>Bacteria</taxon>
        <taxon>Pseudomonadati</taxon>
        <taxon>Pseudomonadota</taxon>
        <taxon>Gammaproteobacteria</taxon>
        <taxon>Legionellales</taxon>
        <taxon>Legionellaceae</taxon>
        <taxon>Legionella</taxon>
    </lineage>
</organism>
<dbReference type="Gene3D" id="1.10.287.130">
    <property type="match status" value="1"/>
</dbReference>
<protein>
    <recommendedName>
        <fullName evidence="2">histidine kinase</fullName>
        <ecNumber evidence="2">2.7.13.3</ecNumber>
    </recommendedName>
</protein>
<dbReference type="EMBL" id="LNYZ01000005">
    <property type="protein sequence ID" value="KTD79584.1"/>
    <property type="molecule type" value="Genomic_DNA"/>
</dbReference>
<feature type="domain" description="PAC" evidence="9">
    <location>
        <begin position="144"/>
        <end position="198"/>
    </location>
</feature>
<dbReference type="GO" id="GO:0000155">
    <property type="term" value="F:phosphorelay sensor kinase activity"/>
    <property type="evidence" value="ECO:0007669"/>
    <property type="project" value="InterPro"/>
</dbReference>
<dbReference type="SUPFAM" id="SSF47384">
    <property type="entry name" value="Homodimeric domain of signal transducing histidine kinase"/>
    <property type="match status" value="1"/>
</dbReference>
<dbReference type="PROSITE" id="PS50109">
    <property type="entry name" value="HIS_KIN"/>
    <property type="match status" value="1"/>
</dbReference>
<evidence type="ECO:0000256" key="6">
    <source>
        <dbReference type="SAM" id="MobiDB-lite"/>
    </source>
</evidence>
<dbReference type="InterPro" id="IPR036890">
    <property type="entry name" value="HATPase_C_sf"/>
</dbReference>
<dbReference type="SMART" id="SM00091">
    <property type="entry name" value="PAS"/>
    <property type="match status" value="1"/>
</dbReference>
<dbReference type="EMBL" id="UGOY01000001">
    <property type="protein sequence ID" value="STY24530.1"/>
    <property type="molecule type" value="Genomic_DNA"/>
</dbReference>
<gene>
    <name evidence="11" type="primary">cph1</name>
    <name evidence="10" type="ORF">Lstg_0800</name>
    <name evidence="11" type="ORF">NCTC11991_03157</name>
</gene>
<dbReference type="CDD" id="cd00130">
    <property type="entry name" value="PAS"/>
    <property type="match status" value="1"/>
</dbReference>
<reference evidence="11 13" key="2">
    <citation type="submission" date="2018-06" db="EMBL/GenBank/DDBJ databases">
        <authorList>
            <consortium name="Pathogen Informatics"/>
            <person name="Doyle S."/>
        </authorList>
    </citation>
    <scope>NUCLEOTIDE SEQUENCE [LARGE SCALE GENOMIC DNA]</scope>
    <source>
        <strain evidence="11 13">NCTC11991</strain>
    </source>
</reference>
<dbReference type="SUPFAM" id="SSF55785">
    <property type="entry name" value="PYP-like sensor domain (PAS domain)"/>
    <property type="match status" value="1"/>
</dbReference>
<comment type="catalytic activity">
    <reaction evidence="1">
        <text>ATP + protein L-histidine = ADP + protein N-phospho-L-histidine.</text>
        <dbReference type="EC" id="2.7.13.3"/>
    </reaction>
</comment>
<dbReference type="SUPFAM" id="SSF55874">
    <property type="entry name" value="ATPase domain of HSP90 chaperone/DNA topoisomerase II/histidine kinase"/>
    <property type="match status" value="1"/>
</dbReference>
<dbReference type="EC" id="2.7.13.3" evidence="2"/>
<evidence type="ECO:0000256" key="4">
    <source>
        <dbReference type="ARBA" id="ARBA00022679"/>
    </source>
</evidence>
<evidence type="ECO:0000313" key="11">
    <source>
        <dbReference type="EMBL" id="STY24530.1"/>
    </source>
</evidence>
<keyword evidence="4 11" id="KW-0808">Transferase</keyword>
<dbReference type="PRINTS" id="PR00344">
    <property type="entry name" value="BCTRLSENSOR"/>
</dbReference>
<evidence type="ECO:0000256" key="1">
    <source>
        <dbReference type="ARBA" id="ARBA00000085"/>
    </source>
</evidence>
<evidence type="ECO:0000313" key="13">
    <source>
        <dbReference type="Proteomes" id="UP000255110"/>
    </source>
</evidence>
<proteinExistence type="predicted"/>
<keyword evidence="5 11" id="KW-0418">Kinase</keyword>
<feature type="domain" description="PAS" evidence="8">
    <location>
        <begin position="70"/>
        <end position="144"/>
    </location>
</feature>
<dbReference type="Pfam" id="PF13426">
    <property type="entry name" value="PAS_9"/>
    <property type="match status" value="1"/>
</dbReference>
<evidence type="ECO:0000259" key="9">
    <source>
        <dbReference type="PROSITE" id="PS50113"/>
    </source>
</evidence>
<dbReference type="InterPro" id="IPR004358">
    <property type="entry name" value="Sig_transdc_His_kin-like_C"/>
</dbReference>
<evidence type="ECO:0000259" key="8">
    <source>
        <dbReference type="PROSITE" id="PS50112"/>
    </source>
</evidence>
<dbReference type="InterPro" id="IPR052162">
    <property type="entry name" value="Sensor_kinase/Photoreceptor"/>
</dbReference>
<dbReference type="Pfam" id="PF00512">
    <property type="entry name" value="HisKA"/>
    <property type="match status" value="1"/>
</dbReference>
<feature type="domain" description="Histidine kinase" evidence="7">
    <location>
        <begin position="209"/>
        <end position="420"/>
    </location>
</feature>
<evidence type="ECO:0000256" key="3">
    <source>
        <dbReference type="ARBA" id="ARBA00022553"/>
    </source>
</evidence>
<dbReference type="InterPro" id="IPR003594">
    <property type="entry name" value="HATPase_dom"/>
</dbReference>
<dbReference type="InterPro" id="IPR000700">
    <property type="entry name" value="PAS-assoc_C"/>
</dbReference>
<evidence type="ECO:0000313" key="10">
    <source>
        <dbReference type="EMBL" id="KTD79584.1"/>
    </source>
</evidence>
<dbReference type="STRING" id="460.Lstg_0800"/>
<sequence length="428" mass="48735">MDYERAQNASDQKTQKIHAGKKISRKNTLGSLSQKLKMTEKHKGEESMHAKKSMLNLEVQTIKTEEMFYAKTLLQNILESSIEYSIIATDLNGKIIVWNEGAYRNYGYHASEMVNKKNILILHIPEDVKSGVAQAFMQKALQEGKAEEVFERVRKDGSHFIASVTLTLRRDDAGKPIGYLTISKDVTEAKRIENQLLKTNEELEQFAYITSHDLKAPLRAIERLATWIEEDNADKIDEKSKEHLALLRQRTLRLSNLIDGILHYSRAGRVDLNIELVNTKVILKEIIENLNPEGRFEILLPQRLPVFKTAKIPLVQVLSNLISNSIKHHNRKKGTIKIEVDPLGAFYLFTIKDDGPGIEPEYFDKIFIVFQTLKSRDELESTGIGLSIVKKIVESQGGKVMVQSQVGHGTTMSFTWPKQLKEENIDKL</sequence>
<dbReference type="AlphaFoldDB" id="A0A378LDT0"/>
<dbReference type="Proteomes" id="UP000054820">
    <property type="component" value="Unassembled WGS sequence"/>
</dbReference>
<dbReference type="PANTHER" id="PTHR43304">
    <property type="entry name" value="PHYTOCHROME-LIKE PROTEIN CPH1"/>
    <property type="match status" value="1"/>
</dbReference>
<dbReference type="SMART" id="SM00387">
    <property type="entry name" value="HATPase_c"/>
    <property type="match status" value="1"/>
</dbReference>
<dbReference type="SMART" id="SM00388">
    <property type="entry name" value="HisKA"/>
    <property type="match status" value="1"/>
</dbReference>
<evidence type="ECO:0000256" key="2">
    <source>
        <dbReference type="ARBA" id="ARBA00012438"/>
    </source>
</evidence>
<dbReference type="PROSITE" id="PS50112">
    <property type="entry name" value="PAS"/>
    <property type="match status" value="1"/>
</dbReference>
<dbReference type="PROSITE" id="PS50113">
    <property type="entry name" value="PAC"/>
    <property type="match status" value="1"/>
</dbReference>
<dbReference type="InterPro" id="IPR036097">
    <property type="entry name" value="HisK_dim/P_sf"/>
</dbReference>
<dbReference type="RefSeq" id="WP_058476378.1">
    <property type="nucleotide sequence ID" value="NZ_CAAAIO010000004.1"/>
</dbReference>
<feature type="region of interest" description="Disordered" evidence="6">
    <location>
        <begin position="1"/>
        <end position="21"/>
    </location>
</feature>
<dbReference type="Pfam" id="PF02518">
    <property type="entry name" value="HATPase_c"/>
    <property type="match status" value="1"/>
</dbReference>